<dbReference type="EMBL" id="UGNY01000001">
    <property type="protein sequence ID" value="STX38672.1"/>
    <property type="molecule type" value="Genomic_DNA"/>
</dbReference>
<sequence>MFGFRREPHLCKTSTSCDVAANGGECLVALMKLGDTGRDCICFFVNEEWCSLSFSIHKINNIFNEIL</sequence>
<proteinExistence type="predicted"/>
<evidence type="ECO:0000313" key="1">
    <source>
        <dbReference type="EMBL" id="STX38672.1"/>
    </source>
</evidence>
<dbReference type="AlphaFoldDB" id="A0A378IUT9"/>
<accession>A0A378IUT9</accession>
<protein>
    <submittedName>
        <fullName evidence="1">Uncharacterized protein</fullName>
    </submittedName>
</protein>
<evidence type="ECO:0000313" key="2">
    <source>
        <dbReference type="Proteomes" id="UP000254033"/>
    </source>
</evidence>
<organism evidence="1 2">
    <name type="scientific">Legionella feeleii</name>
    <dbReference type="NCBI Taxonomy" id="453"/>
    <lineage>
        <taxon>Bacteria</taxon>
        <taxon>Pseudomonadati</taxon>
        <taxon>Pseudomonadota</taxon>
        <taxon>Gammaproteobacteria</taxon>
        <taxon>Legionellales</taxon>
        <taxon>Legionellaceae</taxon>
        <taxon>Legionella</taxon>
    </lineage>
</organism>
<reference evidence="1 2" key="1">
    <citation type="submission" date="2018-06" db="EMBL/GenBank/DDBJ databases">
        <authorList>
            <consortium name="Pathogen Informatics"/>
            <person name="Doyle S."/>
        </authorList>
    </citation>
    <scope>NUCLEOTIDE SEQUENCE [LARGE SCALE GENOMIC DNA]</scope>
    <source>
        <strain evidence="1 2">NCTC11978</strain>
    </source>
</reference>
<gene>
    <name evidence="1" type="ORF">NCTC11978_01860</name>
</gene>
<dbReference type="Proteomes" id="UP000254033">
    <property type="component" value="Unassembled WGS sequence"/>
</dbReference>
<name>A0A378IUT9_9GAMM</name>
<dbReference type="RefSeq" id="WP_181874884.1">
    <property type="nucleotide sequence ID" value="NZ_UGNY01000001.1"/>
</dbReference>